<evidence type="ECO:0000313" key="3">
    <source>
        <dbReference type="Proteomes" id="UP000557566"/>
    </source>
</evidence>
<evidence type="ECO:0000313" key="2">
    <source>
        <dbReference type="EMBL" id="KAF4504261.1"/>
    </source>
</evidence>
<gene>
    <name evidence="2" type="ORF">G6O67_008434</name>
</gene>
<dbReference type="Proteomes" id="UP000557566">
    <property type="component" value="Unassembled WGS sequence"/>
</dbReference>
<feature type="domain" description="N-acetyltransferase" evidence="1">
    <location>
        <begin position="60"/>
        <end position="118"/>
    </location>
</feature>
<keyword evidence="3" id="KW-1185">Reference proteome</keyword>
<evidence type="ECO:0000259" key="1">
    <source>
        <dbReference type="Pfam" id="PF00583"/>
    </source>
</evidence>
<dbReference type="OrthoDB" id="64477at2759"/>
<sequence length="166" mass="18426">MDELLRPPTKTDNTILVERLAKCLLSVAICLPNSLDSKIQTVMSTPPPQTEEPESKLRYTITGFVCLAPLQLGMERHRSSSLAICIANAYQTRGYGGEAVNWALDWGFRHANLHRMALAPHLRTAQLKRMLAVINGNPVQDSPQARPVRNVYLYCDARPAMPADCA</sequence>
<name>A0A8H4LSR7_9HYPO</name>
<dbReference type="GO" id="GO:0016747">
    <property type="term" value="F:acyltransferase activity, transferring groups other than amino-acyl groups"/>
    <property type="evidence" value="ECO:0007669"/>
    <property type="project" value="InterPro"/>
</dbReference>
<accession>A0A8H4LSR7</accession>
<dbReference type="AlphaFoldDB" id="A0A8H4LSR7"/>
<protein>
    <recommendedName>
        <fullName evidence="1">N-acetyltransferase domain-containing protein</fullName>
    </recommendedName>
</protein>
<reference evidence="2 3" key="1">
    <citation type="journal article" date="2020" name="Genome Biol. Evol.">
        <title>A new high-quality draft genome assembly of the Chinese cordyceps Ophiocordyceps sinensis.</title>
        <authorList>
            <person name="Shu R."/>
            <person name="Zhang J."/>
            <person name="Meng Q."/>
            <person name="Zhang H."/>
            <person name="Zhou G."/>
            <person name="Li M."/>
            <person name="Wu P."/>
            <person name="Zhao Y."/>
            <person name="Chen C."/>
            <person name="Qin Q."/>
        </authorList>
    </citation>
    <scope>NUCLEOTIDE SEQUENCE [LARGE SCALE GENOMIC DNA]</scope>
    <source>
        <strain evidence="2 3">IOZ07</strain>
    </source>
</reference>
<comment type="caution">
    <text evidence="2">The sequence shown here is derived from an EMBL/GenBank/DDBJ whole genome shotgun (WGS) entry which is preliminary data.</text>
</comment>
<dbReference type="SUPFAM" id="SSF55729">
    <property type="entry name" value="Acyl-CoA N-acyltransferases (Nat)"/>
    <property type="match status" value="1"/>
</dbReference>
<dbReference type="InterPro" id="IPR016181">
    <property type="entry name" value="Acyl_CoA_acyltransferase"/>
</dbReference>
<dbReference type="InterPro" id="IPR000182">
    <property type="entry name" value="GNAT_dom"/>
</dbReference>
<dbReference type="Gene3D" id="3.40.630.30">
    <property type="match status" value="1"/>
</dbReference>
<dbReference type="EMBL" id="JAAVMX010000011">
    <property type="protein sequence ID" value="KAF4504261.1"/>
    <property type="molecule type" value="Genomic_DNA"/>
</dbReference>
<proteinExistence type="predicted"/>
<organism evidence="2 3">
    <name type="scientific">Ophiocordyceps sinensis</name>
    <dbReference type="NCBI Taxonomy" id="72228"/>
    <lineage>
        <taxon>Eukaryota</taxon>
        <taxon>Fungi</taxon>
        <taxon>Dikarya</taxon>
        <taxon>Ascomycota</taxon>
        <taxon>Pezizomycotina</taxon>
        <taxon>Sordariomycetes</taxon>
        <taxon>Hypocreomycetidae</taxon>
        <taxon>Hypocreales</taxon>
        <taxon>Ophiocordycipitaceae</taxon>
        <taxon>Ophiocordyceps</taxon>
    </lineage>
</organism>
<dbReference type="Pfam" id="PF00583">
    <property type="entry name" value="Acetyltransf_1"/>
    <property type="match status" value="1"/>
</dbReference>